<dbReference type="KEGG" id="bbd:Belba_0366"/>
<dbReference type="PROSITE" id="PS51257">
    <property type="entry name" value="PROKAR_LIPOPROTEIN"/>
    <property type="match status" value="1"/>
</dbReference>
<dbReference type="RefSeq" id="WP_014771043.1">
    <property type="nucleotide sequence ID" value="NC_018010.1"/>
</dbReference>
<sequence>MKYFYHFLAFSLVSLLFSCNSSTEENIGFQEIKITESDIISFEEVVNEIEFIPFVIPEDTPLKLSANDPHLEIDNKIYFSVGDFRDASIHVFELNGKYEQTFKKQGDGPEEYPYINGIDMIDDKLAIWDQRGTFKLYNKTNFDFEGVKKLAGVDIDFIPFYQSLGDGKWILVDDYSGEVDEESYYPVFQLLDEKTEEIKTFSPKARVITSNIIEGQIAEMPDKSYILNYGASDTIYHYKNDSLRPWIKLNLADNNAPENEKLDPENFFENIFANQTYSFNVGTALAANDILKVGIFGIKKSTNLNQDDLNTFPIQHLYIQYPSLEYKVTKAFGAFGGKGYTKDGFFYEVLFAENILAYLESNYFGKYTAQLEAAMENLEDEEDPILLKYNVKVK</sequence>
<protein>
    <recommendedName>
        <fullName evidence="4">6-bladed beta-propeller protein</fullName>
    </recommendedName>
</protein>
<dbReference type="Proteomes" id="UP000006050">
    <property type="component" value="Chromosome"/>
</dbReference>
<feature type="chain" id="PRO_5003683969" description="6-bladed beta-propeller protein" evidence="1">
    <location>
        <begin position="24"/>
        <end position="394"/>
    </location>
</feature>
<dbReference type="Pfam" id="PF17170">
    <property type="entry name" value="DUF5128"/>
    <property type="match status" value="1"/>
</dbReference>
<name>I3Z1B1_BELBD</name>
<evidence type="ECO:0008006" key="4">
    <source>
        <dbReference type="Google" id="ProtNLM"/>
    </source>
</evidence>
<evidence type="ECO:0000313" key="3">
    <source>
        <dbReference type="Proteomes" id="UP000006050"/>
    </source>
</evidence>
<organism evidence="2 3">
    <name type="scientific">Belliella baltica (strain DSM 15883 / CIP 108006 / LMG 21964 / BA134)</name>
    <dbReference type="NCBI Taxonomy" id="866536"/>
    <lineage>
        <taxon>Bacteria</taxon>
        <taxon>Pseudomonadati</taxon>
        <taxon>Bacteroidota</taxon>
        <taxon>Cytophagia</taxon>
        <taxon>Cytophagales</taxon>
        <taxon>Cyclobacteriaceae</taxon>
        <taxon>Belliella</taxon>
    </lineage>
</organism>
<gene>
    <name evidence="2" type="ordered locus">Belba_0366</name>
</gene>
<evidence type="ECO:0000256" key="1">
    <source>
        <dbReference type="SAM" id="SignalP"/>
    </source>
</evidence>
<accession>I3Z1B1</accession>
<feature type="signal peptide" evidence="1">
    <location>
        <begin position="1"/>
        <end position="23"/>
    </location>
</feature>
<keyword evidence="3" id="KW-1185">Reference proteome</keyword>
<dbReference type="EMBL" id="CP003281">
    <property type="protein sequence ID" value="AFL83029.1"/>
    <property type="molecule type" value="Genomic_DNA"/>
</dbReference>
<dbReference type="SUPFAM" id="SSF69304">
    <property type="entry name" value="Tricorn protease N-terminal domain"/>
    <property type="match status" value="1"/>
</dbReference>
<keyword evidence="1" id="KW-0732">Signal</keyword>
<proteinExistence type="predicted"/>
<dbReference type="OrthoDB" id="832665at2"/>
<reference evidence="3" key="1">
    <citation type="submission" date="2012-06" db="EMBL/GenBank/DDBJ databases">
        <title>The complete genome of Belliella baltica DSM 15883.</title>
        <authorList>
            <person name="Lucas S."/>
            <person name="Copeland A."/>
            <person name="Lapidus A."/>
            <person name="Goodwin L."/>
            <person name="Pitluck S."/>
            <person name="Peters L."/>
            <person name="Mikhailova N."/>
            <person name="Davenport K."/>
            <person name="Kyrpides N."/>
            <person name="Mavromatis K."/>
            <person name="Pagani I."/>
            <person name="Ivanova N."/>
            <person name="Ovchinnikova G."/>
            <person name="Zeytun A."/>
            <person name="Detter J.C."/>
            <person name="Han C."/>
            <person name="Land M."/>
            <person name="Hauser L."/>
            <person name="Markowitz V."/>
            <person name="Cheng J.-F."/>
            <person name="Hugenholtz P."/>
            <person name="Woyke T."/>
            <person name="Wu D."/>
            <person name="Tindall B."/>
            <person name="Pomrenke H."/>
            <person name="Brambilla E."/>
            <person name="Klenk H.-P."/>
            <person name="Eisen J.A."/>
        </authorList>
    </citation>
    <scope>NUCLEOTIDE SEQUENCE [LARGE SCALE GENOMIC DNA]</scope>
    <source>
        <strain evidence="3">DSM 15883 / CIP 108006 / LMG 21964 / BA134</strain>
    </source>
</reference>
<evidence type="ECO:0000313" key="2">
    <source>
        <dbReference type="EMBL" id="AFL83029.1"/>
    </source>
</evidence>
<dbReference type="AlphaFoldDB" id="I3Z1B1"/>
<dbReference type="HOGENOM" id="CLU_705393_0_0_10"/>